<comment type="subunit">
    <text evidence="17">Homotetramer.</text>
</comment>
<dbReference type="PANTHER" id="PTHR12592:SF0">
    <property type="entry name" value="ATP-DEPENDENT (S)-NAD(P)H-HYDRATE DEHYDRATASE"/>
    <property type="match status" value="1"/>
</dbReference>
<comment type="cofactor">
    <cofactor evidence="18">
        <name>K(+)</name>
        <dbReference type="ChEBI" id="CHEBI:29103"/>
    </cofactor>
    <text evidence="18">Binds 1 potassium ion per subunit.</text>
</comment>
<evidence type="ECO:0000256" key="13">
    <source>
        <dbReference type="ARBA" id="ARBA00023268"/>
    </source>
</evidence>
<dbReference type="CDD" id="cd01171">
    <property type="entry name" value="YXKO-related"/>
    <property type="match status" value="1"/>
</dbReference>
<evidence type="ECO:0000256" key="11">
    <source>
        <dbReference type="ARBA" id="ARBA00023235"/>
    </source>
</evidence>
<dbReference type="InterPro" id="IPR030677">
    <property type="entry name" value="Nnr"/>
</dbReference>
<accession>A0A6N7UYD9</accession>
<dbReference type="Gene3D" id="3.40.1190.20">
    <property type="match status" value="1"/>
</dbReference>
<reference evidence="21 22" key="1">
    <citation type="submission" date="2019-08" db="EMBL/GenBank/DDBJ databases">
        <title>In-depth cultivation of the pig gut microbiome towards novel bacterial diversity and tailored functional studies.</title>
        <authorList>
            <person name="Wylensek D."/>
            <person name="Hitch T.C.A."/>
            <person name="Clavel T."/>
        </authorList>
    </citation>
    <scope>NUCLEOTIDE SEQUENCE [LARGE SCALE GENOMIC DNA]</scope>
    <source>
        <strain evidence="21 22">68-1-5</strain>
    </source>
</reference>
<comment type="similarity">
    <text evidence="17">Belongs to the NnrD/CARKD family.</text>
</comment>
<keyword evidence="12 17" id="KW-0456">Lyase</keyword>
<feature type="binding site" evidence="17">
    <location>
        <position position="264"/>
    </location>
    <ligand>
        <name>(6S)-NADPHX</name>
        <dbReference type="ChEBI" id="CHEBI:64076"/>
    </ligand>
</feature>
<comment type="catalytic activity">
    <reaction evidence="1 18">
        <text>(6R)-NADHX = (6S)-NADHX</text>
        <dbReference type="Rhea" id="RHEA:32215"/>
        <dbReference type="ChEBI" id="CHEBI:64074"/>
        <dbReference type="ChEBI" id="CHEBI:64075"/>
        <dbReference type="EC" id="5.1.99.6"/>
    </reaction>
</comment>
<keyword evidence="11 18" id="KW-0413">Isomerase</keyword>
<dbReference type="GO" id="GO:0052855">
    <property type="term" value="F:ADP-dependent NAD(P)H-hydrate dehydratase activity"/>
    <property type="evidence" value="ECO:0007669"/>
    <property type="project" value="UniProtKB-UniRule"/>
</dbReference>
<protein>
    <recommendedName>
        <fullName evidence="17">ADP-dependent (S)-NAD(P)H-hydrate dehydratase</fullName>
        <ecNumber evidence="17">4.2.1.136</ecNumber>
    </recommendedName>
    <alternativeName>
        <fullName evidence="17">ADP-dependent NAD(P)HX dehydratase</fullName>
    </alternativeName>
</protein>
<evidence type="ECO:0000256" key="7">
    <source>
        <dbReference type="ARBA" id="ARBA00022840"/>
    </source>
</evidence>
<dbReference type="PROSITE" id="PS51385">
    <property type="entry name" value="YJEF_N"/>
    <property type="match status" value="1"/>
</dbReference>
<evidence type="ECO:0000256" key="5">
    <source>
        <dbReference type="ARBA" id="ARBA00022723"/>
    </source>
</evidence>
<dbReference type="Proteomes" id="UP000434409">
    <property type="component" value="Unassembled WGS sequence"/>
</dbReference>
<keyword evidence="7 17" id="KW-0067">ATP-binding</keyword>
<dbReference type="PROSITE" id="PS51383">
    <property type="entry name" value="YJEF_C_3"/>
    <property type="match status" value="1"/>
</dbReference>
<feature type="binding site" evidence="17">
    <location>
        <position position="382"/>
    </location>
    <ligand>
        <name>(6S)-NADPHX</name>
        <dbReference type="ChEBI" id="CHEBI:64076"/>
    </ligand>
</feature>
<comment type="catalytic activity">
    <reaction evidence="16 17 18">
        <text>(6S)-NADPHX + ADP = AMP + phosphate + NADPH + H(+)</text>
        <dbReference type="Rhea" id="RHEA:32235"/>
        <dbReference type="ChEBI" id="CHEBI:15378"/>
        <dbReference type="ChEBI" id="CHEBI:43474"/>
        <dbReference type="ChEBI" id="CHEBI:57783"/>
        <dbReference type="ChEBI" id="CHEBI:64076"/>
        <dbReference type="ChEBI" id="CHEBI:456215"/>
        <dbReference type="ChEBI" id="CHEBI:456216"/>
        <dbReference type="EC" id="4.2.1.136"/>
    </reaction>
</comment>
<dbReference type="InterPro" id="IPR036652">
    <property type="entry name" value="YjeF_N_dom_sf"/>
</dbReference>
<evidence type="ECO:0000256" key="2">
    <source>
        <dbReference type="ARBA" id="ARBA00000909"/>
    </source>
</evidence>
<proteinExistence type="inferred from homology"/>
<dbReference type="GO" id="GO:0046496">
    <property type="term" value="P:nicotinamide nucleotide metabolic process"/>
    <property type="evidence" value="ECO:0007669"/>
    <property type="project" value="UniProtKB-UniRule"/>
</dbReference>
<keyword evidence="22" id="KW-1185">Reference proteome</keyword>
<dbReference type="InterPro" id="IPR029056">
    <property type="entry name" value="Ribokinase-like"/>
</dbReference>
<keyword evidence="8 17" id="KW-0521">NADP</keyword>
<keyword evidence="10 17" id="KW-0520">NAD</keyword>
<keyword evidence="13" id="KW-0511">Multifunctional enzyme</keyword>
<feature type="binding site" evidence="17">
    <location>
        <position position="381"/>
    </location>
    <ligand>
        <name>AMP</name>
        <dbReference type="ChEBI" id="CHEBI:456215"/>
    </ligand>
</feature>
<keyword evidence="9 18" id="KW-0630">Potassium</keyword>
<evidence type="ECO:0000313" key="21">
    <source>
        <dbReference type="EMBL" id="MSR92840.1"/>
    </source>
</evidence>
<dbReference type="InterPro" id="IPR000631">
    <property type="entry name" value="CARKD"/>
</dbReference>
<sequence length="444" mass="49664">MRNRQQWRRRPCYCQDPEGAECGRDGGGHRRSKKGSPLFFWEMQRLLERGCRMEKEYREEDGDLLVDAMFGVGLSRELSPRDQELIRRLNAMKKEVWAVDVPSGVCASTGKIYGEALKAQVTVTFQAEKPGLFLFPGKQYAGEILCRDIGISLDGVQEKDACFLLEQEEYRQLLPLRKEDSHKGTYGKILLIAGSRGMAGAAYLSGQAAYMSGAGMVRIYTPAENRVILQTLLPQAMVSEYESFDRNQLLELLDWADAVTIGPGMGTGADADQILETVLKESGLPCVIDADGLNLLAQRKLKRKQFLGRAVILTPHIGEMSRLLQCPAERWKEERIEVLREFVRDYQVTCILKDARTLVADERRMALNLTGNQSVAKAGSGDILSGILTALLAQGMDPWEAGALGVWLHGRAADLAREQKGSYSVLEKDFLESLGRVWKEEEER</sequence>
<dbReference type="NCBIfam" id="TIGR00196">
    <property type="entry name" value="yjeF_cterm"/>
    <property type="match status" value="1"/>
</dbReference>
<comment type="catalytic activity">
    <reaction evidence="15 17 18">
        <text>(6S)-NADHX + ADP = AMP + phosphate + NADH + H(+)</text>
        <dbReference type="Rhea" id="RHEA:32223"/>
        <dbReference type="ChEBI" id="CHEBI:15378"/>
        <dbReference type="ChEBI" id="CHEBI:43474"/>
        <dbReference type="ChEBI" id="CHEBI:57945"/>
        <dbReference type="ChEBI" id="CHEBI:64074"/>
        <dbReference type="ChEBI" id="CHEBI:456215"/>
        <dbReference type="ChEBI" id="CHEBI:456216"/>
        <dbReference type="EC" id="4.2.1.136"/>
    </reaction>
</comment>
<evidence type="ECO:0000256" key="14">
    <source>
        <dbReference type="ARBA" id="ARBA00025153"/>
    </source>
</evidence>
<evidence type="ECO:0000256" key="1">
    <source>
        <dbReference type="ARBA" id="ARBA00000013"/>
    </source>
</evidence>
<dbReference type="Gene3D" id="3.40.50.10260">
    <property type="entry name" value="YjeF N-terminal domain"/>
    <property type="match status" value="1"/>
</dbReference>
<dbReference type="EC" id="4.2.1.136" evidence="17"/>
<evidence type="ECO:0000313" key="22">
    <source>
        <dbReference type="Proteomes" id="UP000434409"/>
    </source>
</evidence>
<evidence type="ECO:0000256" key="3">
    <source>
        <dbReference type="ARBA" id="ARBA00006001"/>
    </source>
</evidence>
<dbReference type="Pfam" id="PF01256">
    <property type="entry name" value="Carb_kinase"/>
    <property type="match status" value="1"/>
</dbReference>
<evidence type="ECO:0000259" key="19">
    <source>
        <dbReference type="PROSITE" id="PS51383"/>
    </source>
</evidence>
<dbReference type="GO" id="GO:0005524">
    <property type="term" value="F:ATP binding"/>
    <property type="evidence" value="ECO:0007669"/>
    <property type="project" value="UniProtKB-UniRule"/>
</dbReference>
<comment type="function">
    <text evidence="14 18">Bifunctional enzyme that catalyzes the epimerization of the S- and R-forms of NAD(P)HX and the dehydration of the S-form of NAD(P)HX at the expense of ADP, which is converted to AMP. This allows the repair of both epimers of NAD(P)HX, a damaged form of NAD(P)H that is a result of enzymatic or heat-dependent hydration.</text>
</comment>
<comment type="caution">
    <text evidence="21">The sequence shown here is derived from an EMBL/GenBank/DDBJ whole genome shotgun (WGS) entry which is preliminary data.</text>
</comment>
<dbReference type="GO" id="GO:0110051">
    <property type="term" value="P:metabolite repair"/>
    <property type="evidence" value="ECO:0007669"/>
    <property type="project" value="TreeGrafter"/>
</dbReference>
<dbReference type="InterPro" id="IPR004443">
    <property type="entry name" value="YjeF_N_dom"/>
</dbReference>
<keyword evidence="5 18" id="KW-0479">Metal-binding</keyword>
<dbReference type="SUPFAM" id="SSF64153">
    <property type="entry name" value="YjeF N-terminal domain-like"/>
    <property type="match status" value="1"/>
</dbReference>
<dbReference type="PANTHER" id="PTHR12592">
    <property type="entry name" value="ATP-DEPENDENT (S)-NAD(P)H-HYDRATE DEHYDRATASE FAMILY MEMBER"/>
    <property type="match status" value="1"/>
</dbReference>
<evidence type="ECO:0000256" key="18">
    <source>
        <dbReference type="PIRNR" id="PIRNR017184"/>
    </source>
</evidence>
<evidence type="ECO:0000256" key="17">
    <source>
        <dbReference type="HAMAP-Rule" id="MF_01965"/>
    </source>
</evidence>
<name>A0A6N7UYD9_9FIRM</name>
<dbReference type="GO" id="GO:0046872">
    <property type="term" value="F:metal ion binding"/>
    <property type="evidence" value="ECO:0007669"/>
    <property type="project" value="UniProtKB-UniRule"/>
</dbReference>
<dbReference type="AlphaFoldDB" id="A0A6N7UYD9"/>
<comment type="cofactor">
    <cofactor evidence="17">
        <name>Mg(2+)</name>
        <dbReference type="ChEBI" id="CHEBI:18420"/>
    </cofactor>
</comment>
<dbReference type="PIRSF" id="PIRSF017184">
    <property type="entry name" value="Nnr"/>
    <property type="match status" value="1"/>
</dbReference>
<dbReference type="HAMAP" id="MF_01965">
    <property type="entry name" value="NADHX_dehydratase"/>
    <property type="match status" value="1"/>
</dbReference>
<dbReference type="SUPFAM" id="SSF53613">
    <property type="entry name" value="Ribokinase-like"/>
    <property type="match status" value="1"/>
</dbReference>
<dbReference type="Pfam" id="PF03853">
    <property type="entry name" value="YjeF_N"/>
    <property type="match status" value="1"/>
</dbReference>
<dbReference type="EMBL" id="VULY01000018">
    <property type="protein sequence ID" value="MSR92840.1"/>
    <property type="molecule type" value="Genomic_DNA"/>
</dbReference>
<evidence type="ECO:0000256" key="10">
    <source>
        <dbReference type="ARBA" id="ARBA00023027"/>
    </source>
</evidence>
<comment type="catalytic activity">
    <reaction evidence="2 18">
        <text>(6R)-NADPHX = (6S)-NADPHX</text>
        <dbReference type="Rhea" id="RHEA:32227"/>
        <dbReference type="ChEBI" id="CHEBI:64076"/>
        <dbReference type="ChEBI" id="CHEBI:64077"/>
        <dbReference type="EC" id="5.1.99.6"/>
    </reaction>
</comment>
<comment type="similarity">
    <text evidence="4 18">In the C-terminal section; belongs to the NnrD/CARKD family.</text>
</comment>
<feature type="domain" description="YjeF C-terminal" evidence="19">
    <location>
        <begin position="166"/>
        <end position="441"/>
    </location>
</feature>
<feature type="binding site" evidence="17">
    <location>
        <begin position="353"/>
        <end position="357"/>
    </location>
    <ligand>
        <name>AMP</name>
        <dbReference type="ChEBI" id="CHEBI:456215"/>
    </ligand>
</feature>
<evidence type="ECO:0000256" key="6">
    <source>
        <dbReference type="ARBA" id="ARBA00022741"/>
    </source>
</evidence>
<evidence type="ECO:0000256" key="8">
    <source>
        <dbReference type="ARBA" id="ARBA00022857"/>
    </source>
</evidence>
<dbReference type="GO" id="GO:0052856">
    <property type="term" value="F:NAD(P)HX epimerase activity"/>
    <property type="evidence" value="ECO:0007669"/>
    <property type="project" value="UniProtKB-EC"/>
</dbReference>
<evidence type="ECO:0000256" key="15">
    <source>
        <dbReference type="ARBA" id="ARBA00048238"/>
    </source>
</evidence>
<keyword evidence="6 17" id="KW-0547">Nucleotide-binding</keyword>
<feature type="domain" description="YjeF N-terminal" evidence="20">
    <location>
        <begin position="1"/>
        <end position="157"/>
    </location>
</feature>
<evidence type="ECO:0000256" key="9">
    <source>
        <dbReference type="ARBA" id="ARBA00022958"/>
    </source>
</evidence>
<feature type="binding site" evidence="17">
    <location>
        <position position="201"/>
    </location>
    <ligand>
        <name>(6S)-NADPHX</name>
        <dbReference type="ChEBI" id="CHEBI:64076"/>
    </ligand>
</feature>
<evidence type="ECO:0000256" key="4">
    <source>
        <dbReference type="ARBA" id="ARBA00009524"/>
    </source>
</evidence>
<evidence type="ECO:0000259" key="20">
    <source>
        <dbReference type="PROSITE" id="PS51385"/>
    </source>
</evidence>
<comment type="function">
    <text evidence="17">Catalyzes the dehydration of the S-form of NAD(P)HX at the expense of ADP, which is converted to AMP. Together with NAD(P)HX epimerase, which catalyzes the epimerization of the S- and R-forms, the enzyme allows the repair of both epimers of NAD(P)HX, a damaged form of NAD(P)H that is a result of enzymatic or heat-dependent hydration.</text>
</comment>
<feature type="binding site" evidence="17">
    <location>
        <position position="316"/>
    </location>
    <ligand>
        <name>(6S)-NADPHX</name>
        <dbReference type="ChEBI" id="CHEBI:64076"/>
    </ligand>
</feature>
<comment type="similarity">
    <text evidence="3 18">In the N-terminal section; belongs to the NnrE/AIBP family.</text>
</comment>
<evidence type="ECO:0000256" key="16">
    <source>
        <dbReference type="ARBA" id="ARBA00049209"/>
    </source>
</evidence>
<gene>
    <name evidence="17" type="primary">nnrD</name>
    <name evidence="21" type="ORF">FYJ34_00770</name>
</gene>
<evidence type="ECO:0000256" key="12">
    <source>
        <dbReference type="ARBA" id="ARBA00023239"/>
    </source>
</evidence>
<organism evidence="21 22">
    <name type="scientific">Suipraeoptans intestinalis</name>
    <dbReference type="NCBI Taxonomy" id="2606628"/>
    <lineage>
        <taxon>Bacteria</taxon>
        <taxon>Bacillati</taxon>
        <taxon>Bacillota</taxon>
        <taxon>Clostridia</taxon>
        <taxon>Lachnospirales</taxon>
        <taxon>Lachnospiraceae</taxon>
        <taxon>Suipraeoptans</taxon>
    </lineage>
</organism>